<dbReference type="GO" id="GO:0003677">
    <property type="term" value="F:DNA binding"/>
    <property type="evidence" value="ECO:0007669"/>
    <property type="project" value="InterPro"/>
</dbReference>
<gene>
    <name evidence="2" type="ORF">FHS42_005062</name>
</gene>
<dbReference type="Proteomes" id="UP000588098">
    <property type="component" value="Unassembled WGS sequence"/>
</dbReference>
<dbReference type="PROSITE" id="PS50943">
    <property type="entry name" value="HTH_CROC1"/>
    <property type="match status" value="1"/>
</dbReference>
<keyword evidence="3" id="KW-1185">Reference proteome</keyword>
<dbReference type="Pfam" id="PF13560">
    <property type="entry name" value="HTH_31"/>
    <property type="match status" value="1"/>
</dbReference>
<dbReference type="Gene3D" id="1.10.260.40">
    <property type="entry name" value="lambda repressor-like DNA-binding domains"/>
    <property type="match status" value="1"/>
</dbReference>
<name>A0A7W9QDZ4_9ACTN</name>
<dbReference type="CDD" id="cd00093">
    <property type="entry name" value="HTH_XRE"/>
    <property type="match status" value="1"/>
</dbReference>
<dbReference type="AlphaFoldDB" id="A0A7W9QDZ4"/>
<dbReference type="InterPro" id="IPR010982">
    <property type="entry name" value="Lambda_DNA-bd_dom_sf"/>
</dbReference>
<dbReference type="EMBL" id="JACHJL010000014">
    <property type="protein sequence ID" value="MBB5937978.1"/>
    <property type="molecule type" value="Genomic_DNA"/>
</dbReference>
<reference evidence="2 3" key="1">
    <citation type="submission" date="2020-08" db="EMBL/GenBank/DDBJ databases">
        <title>Genomic Encyclopedia of Type Strains, Phase III (KMG-III): the genomes of soil and plant-associated and newly described type strains.</title>
        <authorList>
            <person name="Whitman W."/>
        </authorList>
    </citation>
    <scope>NUCLEOTIDE SEQUENCE [LARGE SCALE GENOMIC DNA]</scope>
    <source>
        <strain evidence="2 3">CECT 8305</strain>
    </source>
</reference>
<evidence type="ECO:0000259" key="1">
    <source>
        <dbReference type="PROSITE" id="PS50943"/>
    </source>
</evidence>
<sequence>MTSRTTPTARQQRLGAELRKLREKAGMTAREAGALLGGNQARISNIETGRAPVSATMVRTLACNYECDDQALIDALAGMTGERKRGWWEEYRGVLPPGLLDLAELEHHATGLRIGHTVHIPGLLQTIDHARTVFQQVVPTLSPPEVEHRLSHRIKRQAVMYRDTPLAFTTVLHEAAIRMQFGGPGTARAQLQHLLHMSERDHVTIAVIPFASGAFPGSGQSVCYATGAVPQLDTVQLDQSHGSVLLDAEAQLTKYRTLLDRMESAALNPGASRDFIRNIARDL</sequence>
<feature type="domain" description="HTH cro/C1-type" evidence="1">
    <location>
        <begin position="18"/>
        <end position="72"/>
    </location>
</feature>
<accession>A0A7W9QDZ4</accession>
<dbReference type="Pfam" id="PF19054">
    <property type="entry name" value="DUF5753"/>
    <property type="match status" value="1"/>
</dbReference>
<dbReference type="InterPro" id="IPR001387">
    <property type="entry name" value="Cro/C1-type_HTH"/>
</dbReference>
<evidence type="ECO:0000313" key="2">
    <source>
        <dbReference type="EMBL" id="MBB5937978.1"/>
    </source>
</evidence>
<dbReference type="InterPro" id="IPR043917">
    <property type="entry name" value="DUF5753"/>
</dbReference>
<organism evidence="2 3">
    <name type="scientific">Streptomyces zagrosensis</name>
    <dbReference type="NCBI Taxonomy" id="1042984"/>
    <lineage>
        <taxon>Bacteria</taxon>
        <taxon>Bacillati</taxon>
        <taxon>Actinomycetota</taxon>
        <taxon>Actinomycetes</taxon>
        <taxon>Kitasatosporales</taxon>
        <taxon>Streptomycetaceae</taxon>
        <taxon>Streptomyces</taxon>
    </lineage>
</organism>
<evidence type="ECO:0000313" key="3">
    <source>
        <dbReference type="Proteomes" id="UP000588098"/>
    </source>
</evidence>
<dbReference type="RefSeq" id="WP_184575395.1">
    <property type="nucleotide sequence ID" value="NZ_JACHJL010000014.1"/>
</dbReference>
<dbReference type="SMART" id="SM00530">
    <property type="entry name" value="HTH_XRE"/>
    <property type="match status" value="1"/>
</dbReference>
<comment type="caution">
    <text evidence="2">The sequence shown here is derived from an EMBL/GenBank/DDBJ whole genome shotgun (WGS) entry which is preliminary data.</text>
</comment>
<protein>
    <submittedName>
        <fullName evidence="2">Transcriptional regulator with XRE-family HTH domain</fullName>
    </submittedName>
</protein>
<proteinExistence type="predicted"/>
<dbReference type="SUPFAM" id="SSF47413">
    <property type="entry name" value="lambda repressor-like DNA-binding domains"/>
    <property type="match status" value="1"/>
</dbReference>